<dbReference type="Gene3D" id="3.20.20.80">
    <property type="entry name" value="Glycosidases"/>
    <property type="match status" value="1"/>
</dbReference>
<keyword evidence="1" id="KW-0732">Signal</keyword>
<organism evidence="3">
    <name type="scientific">hydrothermal vent metagenome</name>
    <dbReference type="NCBI Taxonomy" id="652676"/>
    <lineage>
        <taxon>unclassified sequences</taxon>
        <taxon>metagenomes</taxon>
        <taxon>ecological metagenomes</taxon>
    </lineage>
</organism>
<sequence length="649" mass="74222">MKRMRLFILLMLFISSQVHAEDTLQSFITFSYHDVSDDTTSVSARSVIFINSSELASQFAWMREHGYKPVSIDQIITAREGGKPLPAKAILLTFDDGYRSVYTRVYPLLKLFNYPAVIALVGQWMDVPAGEMVSYGDDLLPRKQFLEWSHVNEMVDSGLVEVASHSYDLHHGVQSNPQGNSQAAAITLRYDEASDTYENEAQFKQRLSQDLKRSVAQIKRHTGKAPRTLIWPYGAYNQQTIEIAASAGMPYTMNLDSGISHVTELANIRRILMPSDASLSSLVWALQPATPTPVRVAHIDLDYIYDPDPARQEKNLGLLLDRIKSLRINTVYLQAYADPDGDGHADALYYPNRHLPMKADLFNRVSWQLRTRANVNVYAWLPVLAYQFNSNHPLSQHYVKSVAAEYGKEAKMSYQRLSLFHPKVREVIGDLYEDLARQANFSGILFHDDAYLNDYEDSSPSALAHYRDAWGLPASIAEIRKRPALMEQWTKHKTQALIDFTHYLRDRVQDYHPTIKTARNIYARVIMQPASEEWFAQSLPAFIKNYDYTAIMAMPYMEEASNAEEWLKSLVSKAIQQTDNLSKVVFELQSVDWRNQQPIDSVELARHMRILQQQGALNFGYYPDDFIANHPLLDVIHPEFSLSTYPYAE</sequence>
<dbReference type="EMBL" id="UOFQ01000020">
    <property type="protein sequence ID" value="VAW85237.1"/>
    <property type="molecule type" value="Genomic_DNA"/>
</dbReference>
<gene>
    <name evidence="3" type="ORF">MNBD_GAMMA17-1307</name>
</gene>
<dbReference type="Pfam" id="PF01522">
    <property type="entry name" value="Polysacc_deac_1"/>
    <property type="match status" value="1"/>
</dbReference>
<dbReference type="Pfam" id="PF14883">
    <property type="entry name" value="GHL13"/>
    <property type="match status" value="1"/>
</dbReference>
<dbReference type="InterPro" id="IPR032772">
    <property type="entry name" value="PGA_deacetylase_PgaB_C"/>
</dbReference>
<name>A0A3B0ZCP5_9ZZZZ</name>
<dbReference type="SUPFAM" id="SSF88713">
    <property type="entry name" value="Glycoside hydrolase/deacetylase"/>
    <property type="match status" value="1"/>
</dbReference>
<dbReference type="InterPro" id="IPR023854">
    <property type="entry name" value="PGA_deacetylase_PgaB"/>
</dbReference>
<proteinExistence type="predicted"/>
<protein>
    <submittedName>
        <fullName evidence="3">Biofilm PGA synthesis deacetylase PgaB (EC 3.-)</fullName>
    </submittedName>
</protein>
<dbReference type="PANTHER" id="PTHR34216:SF7">
    <property type="entry name" value="POLY-BETA-1,6-N-ACETYL-D-GLUCOSAMINE N-DEACETYLASE"/>
    <property type="match status" value="1"/>
</dbReference>
<evidence type="ECO:0000313" key="3">
    <source>
        <dbReference type="EMBL" id="VAW85237.1"/>
    </source>
</evidence>
<evidence type="ECO:0000259" key="2">
    <source>
        <dbReference type="PROSITE" id="PS51677"/>
    </source>
</evidence>
<reference evidence="3" key="1">
    <citation type="submission" date="2018-06" db="EMBL/GenBank/DDBJ databases">
        <authorList>
            <person name="Zhirakovskaya E."/>
        </authorList>
    </citation>
    <scope>NUCLEOTIDE SEQUENCE</scope>
</reference>
<dbReference type="InterPro" id="IPR002509">
    <property type="entry name" value="NODB_dom"/>
</dbReference>
<feature type="domain" description="NodB homology" evidence="2">
    <location>
        <begin position="88"/>
        <end position="331"/>
    </location>
</feature>
<dbReference type="InterPro" id="IPR051398">
    <property type="entry name" value="Polysacch_Deacetylase"/>
</dbReference>
<dbReference type="Gene3D" id="3.20.20.370">
    <property type="entry name" value="Glycoside hydrolase/deacetylase"/>
    <property type="match status" value="1"/>
</dbReference>
<dbReference type="GO" id="GO:0016810">
    <property type="term" value="F:hydrolase activity, acting on carbon-nitrogen (but not peptide) bonds"/>
    <property type="evidence" value="ECO:0007669"/>
    <property type="project" value="InterPro"/>
</dbReference>
<dbReference type="PROSITE" id="PS51677">
    <property type="entry name" value="NODB"/>
    <property type="match status" value="1"/>
</dbReference>
<dbReference type="GO" id="GO:0005975">
    <property type="term" value="P:carbohydrate metabolic process"/>
    <property type="evidence" value="ECO:0007669"/>
    <property type="project" value="InterPro"/>
</dbReference>
<dbReference type="InterPro" id="IPR011330">
    <property type="entry name" value="Glyco_hydro/deAcase_b/a-brl"/>
</dbReference>
<dbReference type="AlphaFoldDB" id="A0A3B0ZCP5"/>
<accession>A0A3B0ZCP5</accession>
<evidence type="ECO:0000256" key="1">
    <source>
        <dbReference type="ARBA" id="ARBA00022729"/>
    </source>
</evidence>
<dbReference type="PANTHER" id="PTHR34216">
    <property type="match status" value="1"/>
</dbReference>
<dbReference type="NCBIfam" id="TIGR03938">
    <property type="entry name" value="deacetyl_PgaB"/>
    <property type="match status" value="1"/>
</dbReference>
<dbReference type="GO" id="GO:0043708">
    <property type="term" value="P:cell adhesion involved in biofilm formation"/>
    <property type="evidence" value="ECO:0007669"/>
    <property type="project" value="InterPro"/>
</dbReference>